<proteinExistence type="inferred from homology"/>
<keyword evidence="3" id="KW-0472">Membrane</keyword>
<dbReference type="Pfam" id="PF00892">
    <property type="entry name" value="EamA"/>
    <property type="match status" value="2"/>
</dbReference>
<name>A0ABT2QSI6_9STAP</name>
<accession>A0ABT2QSI6</accession>
<dbReference type="InterPro" id="IPR052756">
    <property type="entry name" value="Alkyne_AA_exporter"/>
</dbReference>
<feature type="transmembrane region" description="Helical" evidence="3">
    <location>
        <begin position="212"/>
        <end position="235"/>
    </location>
</feature>
<evidence type="ECO:0000256" key="3">
    <source>
        <dbReference type="SAM" id="Phobius"/>
    </source>
</evidence>
<feature type="domain" description="EamA" evidence="4">
    <location>
        <begin position="153"/>
        <end position="287"/>
    </location>
</feature>
<dbReference type="PANTHER" id="PTHR12715:SF4">
    <property type="entry name" value="EAMA DOMAIN-CONTAINING PROTEIN"/>
    <property type="match status" value="1"/>
</dbReference>
<protein>
    <submittedName>
        <fullName evidence="5">DMT family transporter</fullName>
    </submittedName>
</protein>
<gene>
    <name evidence="5" type="ORF">N9R04_09720</name>
</gene>
<feature type="transmembrane region" description="Helical" evidence="3">
    <location>
        <begin position="40"/>
        <end position="57"/>
    </location>
</feature>
<feature type="domain" description="EamA" evidence="4">
    <location>
        <begin position="12"/>
        <end position="141"/>
    </location>
</feature>
<evidence type="ECO:0000256" key="2">
    <source>
        <dbReference type="ARBA" id="ARBA00007362"/>
    </source>
</evidence>
<sequence>MNKHNYNKSIYFAFGITILLWASAFPVIKIALNDFKAEHLSALRLLIAAIILFFLGIVRRIPLPNMRDIPFILLLGFSGFTVYHTALSIGEYYVSAGVASLIVSTTPIFSALLATYFFKERFSKLAWFGSLIAFLGVALISLGNGDKVNVFIVGIVLVLLASFGESVYFTFQKKFLDKYGFIPLTIYTIITGALFMLIFLPESVSEMQSAHMTAILSVFYLGAFPTVIPYIALAYTIQKIGVSDATISLYLTPAISLILAYFMLGEMPTLVAMIGGIITLIGVAITSANAEESVDLK</sequence>
<dbReference type="PANTHER" id="PTHR12715">
    <property type="entry name" value="TRANSPORTER, DRUG/METABOLITE EXPORTER FAMILY"/>
    <property type="match status" value="1"/>
</dbReference>
<feature type="transmembrane region" description="Helical" evidence="3">
    <location>
        <begin position="125"/>
        <end position="142"/>
    </location>
</feature>
<dbReference type="RefSeq" id="WP_262856656.1">
    <property type="nucleotide sequence ID" value="NZ_JAOPKZ010000017.1"/>
</dbReference>
<comment type="subcellular location">
    <subcellularLocation>
        <location evidence="1">Endomembrane system</location>
        <topology evidence="1">Multi-pass membrane protein</topology>
    </subcellularLocation>
</comment>
<feature type="transmembrane region" description="Helical" evidence="3">
    <location>
        <begin position="148"/>
        <end position="169"/>
    </location>
</feature>
<feature type="transmembrane region" description="Helical" evidence="3">
    <location>
        <begin position="9"/>
        <end position="28"/>
    </location>
</feature>
<dbReference type="SUPFAM" id="SSF103481">
    <property type="entry name" value="Multidrug resistance efflux transporter EmrE"/>
    <property type="match status" value="2"/>
</dbReference>
<organism evidence="5 6">
    <name type="scientific">Staphylococcus marylandisciuri</name>
    <dbReference type="NCBI Taxonomy" id="2981529"/>
    <lineage>
        <taxon>Bacteria</taxon>
        <taxon>Bacillati</taxon>
        <taxon>Bacillota</taxon>
        <taxon>Bacilli</taxon>
        <taxon>Bacillales</taxon>
        <taxon>Staphylococcaceae</taxon>
        <taxon>Staphylococcus</taxon>
    </lineage>
</organism>
<feature type="transmembrane region" description="Helical" evidence="3">
    <location>
        <begin position="181"/>
        <end position="200"/>
    </location>
</feature>
<feature type="transmembrane region" description="Helical" evidence="3">
    <location>
        <begin position="69"/>
        <end position="86"/>
    </location>
</feature>
<dbReference type="InterPro" id="IPR037185">
    <property type="entry name" value="EmrE-like"/>
</dbReference>
<evidence type="ECO:0000313" key="5">
    <source>
        <dbReference type="EMBL" id="MCU5746955.1"/>
    </source>
</evidence>
<keyword evidence="6" id="KW-1185">Reference proteome</keyword>
<feature type="transmembrane region" description="Helical" evidence="3">
    <location>
        <begin position="92"/>
        <end position="118"/>
    </location>
</feature>
<reference evidence="5 6" key="1">
    <citation type="journal article" date="2023" name="Int. J. Syst. Evol. Microbiol.">
        <title>Streptococcus sciuri sp. nov., Staphylococcus marylandisciuri sp. nov. and Staphylococcus americanisciuri sp. nov., isolated from faeces of eastern grey squirrel (Sciurus carolinensis).</title>
        <authorList>
            <person name="Volokhov D.V."/>
            <person name="Zagorodnyaya T.A."/>
            <person name="Furtak V.A."/>
            <person name="Nattanmai G."/>
            <person name="Randall L."/>
            <person name="Jose S."/>
            <person name="Gao Y."/>
            <person name="Eisenberg T."/>
            <person name="Delmonte P."/>
            <person name="Blom J."/>
            <person name="Mitchell K.K."/>
        </authorList>
    </citation>
    <scope>NUCLEOTIDE SEQUENCE [LARGE SCALE GENOMIC DNA]</scope>
    <source>
        <strain evidence="5 6">SQ8-PEA</strain>
    </source>
</reference>
<evidence type="ECO:0000256" key="1">
    <source>
        <dbReference type="ARBA" id="ARBA00004127"/>
    </source>
</evidence>
<feature type="transmembrane region" description="Helical" evidence="3">
    <location>
        <begin position="270"/>
        <end position="290"/>
    </location>
</feature>
<comment type="caution">
    <text evidence="5">The sequence shown here is derived from an EMBL/GenBank/DDBJ whole genome shotgun (WGS) entry which is preliminary data.</text>
</comment>
<dbReference type="InterPro" id="IPR000620">
    <property type="entry name" value="EamA_dom"/>
</dbReference>
<keyword evidence="3" id="KW-0812">Transmembrane</keyword>
<dbReference type="EMBL" id="JAOPKZ010000017">
    <property type="protein sequence ID" value="MCU5746955.1"/>
    <property type="molecule type" value="Genomic_DNA"/>
</dbReference>
<evidence type="ECO:0000313" key="6">
    <source>
        <dbReference type="Proteomes" id="UP001209553"/>
    </source>
</evidence>
<dbReference type="Proteomes" id="UP001209553">
    <property type="component" value="Unassembled WGS sequence"/>
</dbReference>
<keyword evidence="3" id="KW-1133">Transmembrane helix</keyword>
<evidence type="ECO:0000259" key="4">
    <source>
        <dbReference type="Pfam" id="PF00892"/>
    </source>
</evidence>
<comment type="similarity">
    <text evidence="2">Belongs to the EamA transporter family.</text>
</comment>
<feature type="transmembrane region" description="Helical" evidence="3">
    <location>
        <begin position="247"/>
        <end position="264"/>
    </location>
</feature>